<accession>A0A426YK42</accession>
<organism evidence="2 3">
    <name type="scientific">Ensete ventricosum</name>
    <name type="common">Abyssinian banana</name>
    <name type="synonym">Musa ensete</name>
    <dbReference type="NCBI Taxonomy" id="4639"/>
    <lineage>
        <taxon>Eukaryota</taxon>
        <taxon>Viridiplantae</taxon>
        <taxon>Streptophyta</taxon>
        <taxon>Embryophyta</taxon>
        <taxon>Tracheophyta</taxon>
        <taxon>Spermatophyta</taxon>
        <taxon>Magnoliopsida</taxon>
        <taxon>Liliopsida</taxon>
        <taxon>Zingiberales</taxon>
        <taxon>Musaceae</taxon>
        <taxon>Ensete</taxon>
    </lineage>
</organism>
<gene>
    <name evidence="2" type="ORF">B296_00050689</name>
</gene>
<evidence type="ECO:0000313" key="3">
    <source>
        <dbReference type="Proteomes" id="UP000287651"/>
    </source>
</evidence>
<dbReference type="AlphaFoldDB" id="A0A426YK42"/>
<reference evidence="2 3" key="1">
    <citation type="journal article" date="2014" name="Agronomy (Basel)">
        <title>A Draft Genome Sequence for Ensete ventricosum, the Drought-Tolerant Tree Against Hunger.</title>
        <authorList>
            <person name="Harrison J."/>
            <person name="Moore K.A."/>
            <person name="Paszkiewicz K."/>
            <person name="Jones T."/>
            <person name="Grant M."/>
            <person name="Ambacheew D."/>
            <person name="Muzemil S."/>
            <person name="Studholme D.J."/>
        </authorList>
    </citation>
    <scope>NUCLEOTIDE SEQUENCE [LARGE SCALE GENOMIC DNA]</scope>
</reference>
<feature type="region of interest" description="Disordered" evidence="1">
    <location>
        <begin position="1"/>
        <end position="22"/>
    </location>
</feature>
<dbReference type="EMBL" id="AMZH03011869">
    <property type="protein sequence ID" value="RRT52083.1"/>
    <property type="molecule type" value="Genomic_DNA"/>
</dbReference>
<name>A0A426YK42_ENSVE</name>
<comment type="caution">
    <text evidence="2">The sequence shown here is derived from an EMBL/GenBank/DDBJ whole genome shotgun (WGS) entry which is preliminary data.</text>
</comment>
<dbReference type="Proteomes" id="UP000287651">
    <property type="component" value="Unassembled WGS sequence"/>
</dbReference>
<evidence type="ECO:0000256" key="1">
    <source>
        <dbReference type="SAM" id="MobiDB-lite"/>
    </source>
</evidence>
<protein>
    <submittedName>
        <fullName evidence="2">Uncharacterized protein</fullName>
    </submittedName>
</protein>
<proteinExistence type="predicted"/>
<evidence type="ECO:0000313" key="2">
    <source>
        <dbReference type="EMBL" id="RRT52083.1"/>
    </source>
</evidence>
<sequence length="133" mass="13999">MLATAEGEKGNGGNDRSSDGGFWGRTTRDSFAAVLVLPTKVVSGCGMAMRPMAAAAMVGLHEDGYKIFGGEVAAKICGIATGTPRIVVLIPIDRNPWVSIVEKVDKQSLRGDRAFLITSRGSASLITIGYWPS</sequence>